<organism evidence="7 8">
    <name type="scientific">Ditylenchus destructor</name>
    <dbReference type="NCBI Taxonomy" id="166010"/>
    <lineage>
        <taxon>Eukaryota</taxon>
        <taxon>Metazoa</taxon>
        <taxon>Ecdysozoa</taxon>
        <taxon>Nematoda</taxon>
        <taxon>Chromadorea</taxon>
        <taxon>Rhabditida</taxon>
        <taxon>Tylenchina</taxon>
        <taxon>Tylenchomorpha</taxon>
        <taxon>Sphaerularioidea</taxon>
        <taxon>Anguinidae</taxon>
        <taxon>Anguininae</taxon>
        <taxon>Ditylenchus</taxon>
    </lineage>
</organism>
<dbReference type="InterPro" id="IPR012435">
    <property type="entry name" value="TMEM144"/>
</dbReference>
<evidence type="ECO:0000256" key="6">
    <source>
        <dbReference type="SAM" id="Phobius"/>
    </source>
</evidence>
<comment type="caution">
    <text evidence="7">The sequence shown here is derived from an EMBL/GenBank/DDBJ whole genome shotgun (WGS) entry which is preliminary data.</text>
</comment>
<gene>
    <name evidence="7" type="ORF">DdX_10843</name>
</gene>
<evidence type="ECO:0000313" key="8">
    <source>
        <dbReference type="Proteomes" id="UP001201812"/>
    </source>
</evidence>
<feature type="transmembrane region" description="Helical" evidence="6">
    <location>
        <begin position="60"/>
        <end position="79"/>
    </location>
</feature>
<evidence type="ECO:0000313" key="7">
    <source>
        <dbReference type="EMBL" id="KAI1710168.1"/>
    </source>
</evidence>
<dbReference type="AlphaFoldDB" id="A0AAD4MZ77"/>
<keyword evidence="5 6" id="KW-0472">Membrane</keyword>
<keyword evidence="8" id="KW-1185">Reference proteome</keyword>
<feature type="transmembrane region" description="Helical" evidence="6">
    <location>
        <begin position="37"/>
        <end position="54"/>
    </location>
</feature>
<feature type="transmembrane region" description="Helical" evidence="6">
    <location>
        <begin position="245"/>
        <end position="265"/>
    </location>
</feature>
<keyword evidence="3 6" id="KW-0812">Transmembrane</keyword>
<evidence type="ECO:0000256" key="4">
    <source>
        <dbReference type="ARBA" id="ARBA00022989"/>
    </source>
</evidence>
<dbReference type="InterPro" id="IPR010651">
    <property type="entry name" value="Sugar_transport"/>
</dbReference>
<dbReference type="Pfam" id="PF07857">
    <property type="entry name" value="TMEM144"/>
    <property type="match status" value="1"/>
</dbReference>
<feature type="transmembrane region" description="Helical" evidence="6">
    <location>
        <begin position="308"/>
        <end position="326"/>
    </location>
</feature>
<sequence>MKRLIFGLMESLISAGLFGSSMVLVKKRGIGDGMFAQWVMGVSIMMGGFVIFVLKGFPAFNLVAAGGGVVWAIGNALFITIIDELGIGPAYLLPDTTNCLFNFFVGYFGLFWTKPRPPRCLWLALVGLALILIGGVLVSLVKHKKHECLTSSVSSGSQADLERGDSTSAELKEKKKSALPKKKLYVLDEFTIRRILTKFRRPLFIALAFFIGIFYALCSTSVIAAQDSAVSLGLEREPDTISYVFSNYSGTFFMTTLMFIVYSMIKGNKPNIDPQIFLGAYTGGVFWSIAMVFWLFSAQNLSQSITGPITAMLPGCFASLWSVFYFKEIQGKKNLCMLSAAIICMLIGAFVIGLSRYNL</sequence>
<feature type="transmembrane region" description="Helical" evidence="6">
    <location>
        <begin position="6"/>
        <end position="25"/>
    </location>
</feature>
<feature type="transmembrane region" description="Helical" evidence="6">
    <location>
        <begin position="122"/>
        <end position="141"/>
    </location>
</feature>
<dbReference type="PANTHER" id="PTHR16119:SF17">
    <property type="entry name" value="TRANSMEMBRANE PROTEIN 144"/>
    <property type="match status" value="1"/>
</dbReference>
<feature type="transmembrane region" description="Helical" evidence="6">
    <location>
        <begin position="203"/>
        <end position="225"/>
    </location>
</feature>
<keyword evidence="4 6" id="KW-1133">Transmembrane helix</keyword>
<dbReference type="Proteomes" id="UP001201812">
    <property type="component" value="Unassembled WGS sequence"/>
</dbReference>
<dbReference type="GO" id="GO:0015144">
    <property type="term" value="F:carbohydrate transmembrane transporter activity"/>
    <property type="evidence" value="ECO:0007669"/>
    <property type="project" value="InterPro"/>
</dbReference>
<evidence type="ECO:0000256" key="2">
    <source>
        <dbReference type="ARBA" id="ARBA00005731"/>
    </source>
</evidence>
<evidence type="ECO:0000256" key="5">
    <source>
        <dbReference type="ARBA" id="ARBA00023136"/>
    </source>
</evidence>
<name>A0AAD4MZ77_9BILA</name>
<proteinExistence type="inferred from homology"/>
<reference evidence="7" key="1">
    <citation type="submission" date="2022-01" db="EMBL/GenBank/DDBJ databases">
        <title>Genome Sequence Resource for Two Populations of Ditylenchus destructor, the Migratory Endoparasitic Phytonematode.</title>
        <authorList>
            <person name="Zhang H."/>
            <person name="Lin R."/>
            <person name="Xie B."/>
        </authorList>
    </citation>
    <scope>NUCLEOTIDE SEQUENCE</scope>
    <source>
        <strain evidence="7">BazhouSP</strain>
    </source>
</reference>
<dbReference type="EMBL" id="JAKKPZ010000027">
    <property type="protein sequence ID" value="KAI1710168.1"/>
    <property type="molecule type" value="Genomic_DNA"/>
</dbReference>
<accession>A0AAD4MZ77</accession>
<comment type="subcellular location">
    <subcellularLocation>
        <location evidence="1">Membrane</location>
        <topology evidence="1">Multi-pass membrane protein</topology>
    </subcellularLocation>
</comment>
<feature type="transmembrane region" description="Helical" evidence="6">
    <location>
        <begin position="338"/>
        <end position="357"/>
    </location>
</feature>
<dbReference type="PANTHER" id="PTHR16119">
    <property type="entry name" value="TRANSMEMBRANE PROTEIN 144"/>
    <property type="match status" value="1"/>
</dbReference>
<protein>
    <submittedName>
        <fullName evidence="7">Transmembrane family of transporters domain-containing protein</fullName>
    </submittedName>
</protein>
<comment type="similarity">
    <text evidence="2">Belongs to the TMEM144 family.</text>
</comment>
<feature type="transmembrane region" description="Helical" evidence="6">
    <location>
        <begin position="277"/>
        <end position="296"/>
    </location>
</feature>
<evidence type="ECO:0000256" key="1">
    <source>
        <dbReference type="ARBA" id="ARBA00004141"/>
    </source>
</evidence>
<dbReference type="GO" id="GO:0016020">
    <property type="term" value="C:membrane"/>
    <property type="evidence" value="ECO:0007669"/>
    <property type="project" value="UniProtKB-SubCell"/>
</dbReference>
<evidence type="ECO:0000256" key="3">
    <source>
        <dbReference type="ARBA" id="ARBA00022692"/>
    </source>
</evidence>